<dbReference type="GO" id="GO:0018549">
    <property type="term" value="F:methanethiol oxidase activity"/>
    <property type="evidence" value="ECO:0007669"/>
    <property type="project" value="UniProtKB-EC"/>
</dbReference>
<evidence type="ECO:0000256" key="1">
    <source>
        <dbReference type="ARBA" id="ARBA00005177"/>
    </source>
</evidence>
<dbReference type="AlphaFoldDB" id="A0AAD0EDY4"/>
<comment type="catalytic activity">
    <reaction evidence="5">
        <text>methanethiol + O2 + H2O = hydrogen sulfide + formaldehyde + H2O2 + H(+)</text>
        <dbReference type="Rhea" id="RHEA:11812"/>
        <dbReference type="ChEBI" id="CHEBI:15377"/>
        <dbReference type="ChEBI" id="CHEBI:15378"/>
        <dbReference type="ChEBI" id="CHEBI:15379"/>
        <dbReference type="ChEBI" id="CHEBI:16007"/>
        <dbReference type="ChEBI" id="CHEBI:16240"/>
        <dbReference type="ChEBI" id="CHEBI:16842"/>
        <dbReference type="ChEBI" id="CHEBI:29919"/>
        <dbReference type="EC" id="1.8.3.4"/>
    </reaction>
</comment>
<dbReference type="PANTHER" id="PTHR23300">
    <property type="entry name" value="METHANETHIOL OXIDASE"/>
    <property type="match status" value="1"/>
</dbReference>
<dbReference type="Pfam" id="PF05694">
    <property type="entry name" value="SBP56"/>
    <property type="match status" value="1"/>
</dbReference>
<dbReference type="GO" id="GO:0008430">
    <property type="term" value="F:selenium binding"/>
    <property type="evidence" value="ECO:0007669"/>
    <property type="project" value="InterPro"/>
</dbReference>
<name>A0AAD0EDY4_9RHOB</name>
<gene>
    <name evidence="6" type="ORF">PhaeoP63_02764</name>
</gene>
<comment type="similarity">
    <text evidence="2">Belongs to the selenium-binding protein family.</text>
</comment>
<evidence type="ECO:0000256" key="2">
    <source>
        <dbReference type="ARBA" id="ARBA00005606"/>
    </source>
</evidence>
<comment type="pathway">
    <text evidence="1">Organosulfur degradation.</text>
</comment>
<protein>
    <recommendedName>
        <fullName evidence="4">Methanethiol oxidase</fullName>
        <ecNumber evidence="3">1.8.3.4</ecNumber>
    </recommendedName>
</protein>
<dbReference type="Gene3D" id="2.130.10.10">
    <property type="entry name" value="YVTN repeat-like/Quinoprotein amine dehydrogenase"/>
    <property type="match status" value="1"/>
</dbReference>
<dbReference type="Proteomes" id="UP000217545">
    <property type="component" value="Chromosome"/>
</dbReference>
<dbReference type="InterPro" id="IPR011044">
    <property type="entry name" value="Quino_amine_DH_bsu"/>
</dbReference>
<dbReference type="SUPFAM" id="SSF50969">
    <property type="entry name" value="YVTN repeat-like/Quinoprotein amine dehydrogenase"/>
    <property type="match status" value="1"/>
</dbReference>
<dbReference type="EC" id="1.8.3.4" evidence="3"/>
<sequence length="460" mass="51407">MPIHWRLHRKGLANNTDIFEGRENMNRREFGGLSAAALAMAGPFRAFADETCQSPYMPKITGQEEFVYVWTLGVEGMGDEQDKMVTIDLRPGSPTRGEVIHSLSVGGRNEAHHGGFSADRRYFWTGGLDTNRIFIFDIHSDPAAPKLHKVIETFVTDSGGVVGPHTFFALPGSMMITGLSNQDDHGGRTALVEYNDDGDYVATYWMPTADDMQGAVAVDGAVADGYGYDIRALIRKNVMLTSSFTGWSNYMMDFGQMLQDAEAMKRFGNSMVLWDLHTRQPRKVFNVPGAPLEVRFPWGPNANYAFSTTALTSQLWLIYEDDDGEWQAKSVADIGNPEDIPLPVDISIAADDQTLWVNSFMDGKTRLFDISDPHNPAQIYEKTIDRQVNMVSQSWDGKRVYFSSSLLANWDKKGNDDVQYLRAYNWDGKELAEDFNIDFYAAGLGRAHIMRFGSAALYSA</sequence>
<organism evidence="6 7">
    <name type="scientific">Phaeobacter gallaeciensis</name>
    <dbReference type="NCBI Taxonomy" id="60890"/>
    <lineage>
        <taxon>Bacteria</taxon>
        <taxon>Pseudomonadati</taxon>
        <taxon>Pseudomonadota</taxon>
        <taxon>Alphaproteobacteria</taxon>
        <taxon>Rhodobacterales</taxon>
        <taxon>Roseobacteraceae</taxon>
        <taxon>Phaeobacter</taxon>
    </lineage>
</organism>
<evidence type="ECO:0000256" key="3">
    <source>
        <dbReference type="ARBA" id="ARBA00012510"/>
    </source>
</evidence>
<evidence type="ECO:0000313" key="7">
    <source>
        <dbReference type="Proteomes" id="UP000217545"/>
    </source>
</evidence>
<evidence type="ECO:0000256" key="4">
    <source>
        <dbReference type="ARBA" id="ARBA00015601"/>
    </source>
</evidence>
<dbReference type="InterPro" id="IPR008826">
    <property type="entry name" value="Se-bd"/>
</dbReference>
<proteinExistence type="inferred from homology"/>
<evidence type="ECO:0000256" key="5">
    <source>
        <dbReference type="ARBA" id="ARBA00047539"/>
    </source>
</evidence>
<dbReference type="InterPro" id="IPR015943">
    <property type="entry name" value="WD40/YVTN_repeat-like_dom_sf"/>
</dbReference>
<dbReference type="EMBL" id="CP010784">
    <property type="protein sequence ID" value="ATF06816.1"/>
    <property type="molecule type" value="Genomic_DNA"/>
</dbReference>
<evidence type="ECO:0000313" key="6">
    <source>
        <dbReference type="EMBL" id="ATF06816.1"/>
    </source>
</evidence>
<dbReference type="PANTHER" id="PTHR23300:SF0">
    <property type="entry name" value="METHANETHIOL OXIDASE"/>
    <property type="match status" value="1"/>
</dbReference>
<reference evidence="6 7" key="1">
    <citation type="journal article" date="2017" name="Front. Microbiol.">
        <title>Phaeobacter piscinae sp. nov., a species of the Roseobacter group and potential aquaculture probiont.</title>
        <authorList>
            <person name="Sonnenschein E.C."/>
            <person name="Phippen C.B.W."/>
            <person name="Nielsen K.F."/>
            <person name="Mateiu R.V."/>
            <person name="Melchiorsen J."/>
            <person name="Gram L."/>
            <person name="Overmann J."/>
            <person name="Freese H.M."/>
        </authorList>
    </citation>
    <scope>NUCLEOTIDE SEQUENCE [LARGE SCALE GENOMIC DNA]</scope>
    <source>
        <strain evidence="6 7">P63</strain>
    </source>
</reference>
<accession>A0AAD0EDY4</accession>